<keyword evidence="4 7" id="KW-0812">Transmembrane</keyword>
<organism evidence="9 10">
    <name type="scientific">Harryflintia acetispora</name>
    <dbReference type="NCBI Taxonomy" id="1849041"/>
    <lineage>
        <taxon>Bacteria</taxon>
        <taxon>Bacillati</taxon>
        <taxon>Bacillota</taxon>
        <taxon>Clostridia</taxon>
        <taxon>Eubacteriales</taxon>
        <taxon>Oscillospiraceae</taxon>
        <taxon>Harryflintia</taxon>
    </lineage>
</organism>
<name>A0A9X8UIN4_9FIRM</name>
<comment type="subcellular location">
    <subcellularLocation>
        <location evidence="1 7">Cell membrane</location>
        <topology evidence="1 7">Multi-pass membrane protein</topology>
    </subcellularLocation>
</comment>
<feature type="transmembrane region" description="Helical" evidence="7">
    <location>
        <begin position="266"/>
        <end position="288"/>
    </location>
</feature>
<dbReference type="InterPro" id="IPR035906">
    <property type="entry name" value="MetI-like_sf"/>
</dbReference>
<evidence type="ECO:0000313" key="9">
    <source>
        <dbReference type="EMBL" id="TCL42439.1"/>
    </source>
</evidence>
<keyword evidence="10" id="KW-1185">Reference proteome</keyword>
<dbReference type="RefSeq" id="WP_132084974.1">
    <property type="nucleotide sequence ID" value="NZ_SLUK01000010.1"/>
</dbReference>
<dbReference type="InterPro" id="IPR000515">
    <property type="entry name" value="MetI-like"/>
</dbReference>
<dbReference type="GO" id="GO:0055085">
    <property type="term" value="P:transmembrane transport"/>
    <property type="evidence" value="ECO:0007669"/>
    <property type="project" value="InterPro"/>
</dbReference>
<dbReference type="Proteomes" id="UP000294682">
    <property type="component" value="Unassembled WGS sequence"/>
</dbReference>
<dbReference type="PANTHER" id="PTHR43005">
    <property type="entry name" value="BLR7065 PROTEIN"/>
    <property type="match status" value="1"/>
</dbReference>
<sequence length="299" mass="33769">MKAKKKRNWRKWEPYLLLAPGLLLIVLLMGYPLLYSVRLSFLNYNLLTPNDIHFNGLENYQKLFSNPDLWLIVKNSIIWVVVVVFFQFLLGFTLAMLLNSQFRGKGLYQSVAFLPWAVSGFLIGLTFKWLFSQHNGVINFALQSLGLIDAPVSWLGSETFSMIVPIVGMIWYGVPFFGIMILAALQSIPVDVIESAKIDGASATQTFFKVMIPYVRPTITVTLLLRVIWVFNSPDIIYITTAGGPANTSNILPLYVFNQAYYSMDFGYGAAAGILMMEVLLIYAMLYLKLTSYEKAGDF</sequence>
<dbReference type="SUPFAM" id="SSF161098">
    <property type="entry name" value="MetI-like"/>
    <property type="match status" value="1"/>
</dbReference>
<dbReference type="GO" id="GO:0005886">
    <property type="term" value="C:plasma membrane"/>
    <property type="evidence" value="ECO:0007669"/>
    <property type="project" value="UniProtKB-SubCell"/>
</dbReference>
<gene>
    <name evidence="9" type="ORF">EDD78_11065</name>
</gene>
<evidence type="ECO:0000259" key="8">
    <source>
        <dbReference type="PROSITE" id="PS50928"/>
    </source>
</evidence>
<feature type="transmembrane region" description="Helical" evidence="7">
    <location>
        <begin position="12"/>
        <end position="34"/>
    </location>
</feature>
<dbReference type="PANTHER" id="PTHR43005:SF1">
    <property type="entry name" value="SPERMIDINE_PUTRESCINE TRANSPORT SYSTEM PERMEASE PROTEIN"/>
    <property type="match status" value="1"/>
</dbReference>
<dbReference type="AlphaFoldDB" id="A0A9X8UIN4"/>
<feature type="domain" description="ABC transmembrane type-1" evidence="8">
    <location>
        <begin position="73"/>
        <end position="287"/>
    </location>
</feature>
<evidence type="ECO:0000256" key="5">
    <source>
        <dbReference type="ARBA" id="ARBA00022989"/>
    </source>
</evidence>
<feature type="transmembrane region" description="Helical" evidence="7">
    <location>
        <begin position="163"/>
        <end position="185"/>
    </location>
</feature>
<dbReference type="CDD" id="cd06261">
    <property type="entry name" value="TM_PBP2"/>
    <property type="match status" value="1"/>
</dbReference>
<comment type="similarity">
    <text evidence="7">Belongs to the binding-protein-dependent transport system permease family.</text>
</comment>
<evidence type="ECO:0000256" key="4">
    <source>
        <dbReference type="ARBA" id="ARBA00022692"/>
    </source>
</evidence>
<dbReference type="EMBL" id="SLUK01000010">
    <property type="protein sequence ID" value="TCL42439.1"/>
    <property type="molecule type" value="Genomic_DNA"/>
</dbReference>
<keyword evidence="2 7" id="KW-0813">Transport</keyword>
<keyword evidence="3" id="KW-1003">Cell membrane</keyword>
<evidence type="ECO:0000256" key="1">
    <source>
        <dbReference type="ARBA" id="ARBA00004651"/>
    </source>
</evidence>
<feature type="transmembrane region" description="Helical" evidence="7">
    <location>
        <begin position="110"/>
        <end position="131"/>
    </location>
</feature>
<dbReference type="Pfam" id="PF00528">
    <property type="entry name" value="BPD_transp_1"/>
    <property type="match status" value="1"/>
</dbReference>
<keyword evidence="6 7" id="KW-0472">Membrane</keyword>
<keyword evidence="5 7" id="KW-1133">Transmembrane helix</keyword>
<feature type="transmembrane region" description="Helical" evidence="7">
    <location>
        <begin position="77"/>
        <end position="98"/>
    </location>
</feature>
<dbReference type="SUPFAM" id="SSF160964">
    <property type="entry name" value="MalF N-terminal region-like"/>
    <property type="match status" value="1"/>
</dbReference>
<dbReference type="Gene3D" id="1.10.3720.10">
    <property type="entry name" value="MetI-like"/>
    <property type="match status" value="1"/>
</dbReference>
<comment type="caution">
    <text evidence="9">The sequence shown here is derived from an EMBL/GenBank/DDBJ whole genome shotgun (WGS) entry which is preliminary data.</text>
</comment>
<protein>
    <submittedName>
        <fullName evidence="9">Multiple sugar transport system permease protein</fullName>
    </submittedName>
</protein>
<evidence type="ECO:0000256" key="3">
    <source>
        <dbReference type="ARBA" id="ARBA00022475"/>
    </source>
</evidence>
<keyword evidence="9" id="KW-0762">Sugar transport</keyword>
<evidence type="ECO:0000313" key="10">
    <source>
        <dbReference type="Proteomes" id="UP000294682"/>
    </source>
</evidence>
<evidence type="ECO:0000256" key="7">
    <source>
        <dbReference type="RuleBase" id="RU363032"/>
    </source>
</evidence>
<reference evidence="9 10" key="1">
    <citation type="submission" date="2019-03" db="EMBL/GenBank/DDBJ databases">
        <title>Genomic Encyclopedia of Type Strains, Phase IV (KMG-IV): sequencing the most valuable type-strain genomes for metagenomic binning, comparative biology and taxonomic classification.</title>
        <authorList>
            <person name="Goeker M."/>
        </authorList>
    </citation>
    <scope>NUCLEOTIDE SEQUENCE [LARGE SCALE GENOMIC DNA]</scope>
    <source>
        <strain evidence="9 10">DSM 100433</strain>
    </source>
</reference>
<accession>A0A9X8UIN4</accession>
<evidence type="ECO:0000256" key="6">
    <source>
        <dbReference type="ARBA" id="ARBA00023136"/>
    </source>
</evidence>
<dbReference type="PROSITE" id="PS50928">
    <property type="entry name" value="ABC_TM1"/>
    <property type="match status" value="1"/>
</dbReference>
<evidence type="ECO:0000256" key="2">
    <source>
        <dbReference type="ARBA" id="ARBA00022448"/>
    </source>
</evidence>
<proteinExistence type="inferred from homology"/>